<feature type="transmembrane region" description="Helical" evidence="6">
    <location>
        <begin position="158"/>
        <end position="178"/>
    </location>
</feature>
<dbReference type="NCBIfam" id="NF006386">
    <property type="entry name" value="PRK08633.1"/>
    <property type="match status" value="1"/>
</dbReference>
<feature type="transmembrane region" description="Helical" evidence="6">
    <location>
        <begin position="382"/>
        <end position="402"/>
    </location>
</feature>
<dbReference type="PANTHER" id="PTHR43201">
    <property type="entry name" value="ACYL-COA SYNTHETASE"/>
    <property type="match status" value="1"/>
</dbReference>
<dbReference type="PANTHER" id="PTHR43201:SF5">
    <property type="entry name" value="MEDIUM-CHAIN ACYL-COA LIGASE ACSF2, MITOCHONDRIAL"/>
    <property type="match status" value="1"/>
</dbReference>
<accession>A0A5C5X4U3</accession>
<comment type="caution">
    <text evidence="8">The sequence shown here is derived from an EMBL/GenBank/DDBJ whole genome shotgun (WGS) entry which is preliminary data.</text>
</comment>
<name>A0A5C5X4U3_9PLAN</name>
<dbReference type="CDD" id="cd06173">
    <property type="entry name" value="MFS_MefA_like"/>
    <property type="match status" value="1"/>
</dbReference>
<keyword evidence="5 6" id="KW-0472">Membrane</keyword>
<dbReference type="GO" id="GO:0022857">
    <property type="term" value="F:transmembrane transporter activity"/>
    <property type="evidence" value="ECO:0007669"/>
    <property type="project" value="InterPro"/>
</dbReference>
<evidence type="ECO:0000256" key="4">
    <source>
        <dbReference type="ARBA" id="ARBA00022989"/>
    </source>
</evidence>
<sequence length="1176" mass="128624">MNSAEVHTDDLGESAREEGSLTSLSFIGLVLTQFLGAFNDNLFRWLSVPIAEQVVGQSNAIAIGTVCLTVPFLIFSPMAGWLADRFSKRSVIIAFKVAEIGIMLMAVLSILYGNVTALFSVVFLLGSQSALFGPAKFGSIPEILPTRLLSKGNGIMQLTSILAIGLGTVAGFALYDWARPTLGAGNIQDLSAVSFILIGLAVAGTVSSLVIRTAAAGNSNARLQINPITAMVPPLRAVFSDPRLLKTALGISFFMFLGSLSQQNINPYGELILGLSKSDVGILLGILIAGVGCGSVLAGYWSEGKVELGIVPIGAVGIVVSSFFLVAAGWMYTPDYPPKEQFAYWGSCLGLFLLGSSAGLYDVPLEAYLQFRSDRKNRGMVLAGNYLISYVCIVLSAGVFLLLREVLDVSPLNIFLLGGLITIPVAWYVVFVVPDLTFRFFMWLLTHTVYKLRIFGRENIPEKGPGLIVPNHVSFVDGILMMISSSRMIRFVIYADFTEKPFLRRLGQVMRVIPIDASRGPKELVRSIRIAKDAIKDGELVCIFAEGQLTRTGQMQPFQRGMFKIIQGSDAPIIPVNLHGLWGSIFSWRGGKLFWKWPKKWRYPVDIHFGKPLYDVKDPAVVRQQVEELGAEANLMDMKRQPIPAKRFIRHCKANKGRTKVSDSTKQTLEGGKLLAGSLAFRRVLRREVFSPEDKTVGVLLPPSVGGCLANMALALDKRISVNLNYTLSEDVLNYCVDRAGIRHVLTSRKFLEKKPYTLKNAEFVFLEDLKEKVSAVDKAAGAFGAYVMPTSALEASLGLNSVDPNETLTIVFTSGSTGEPKGVVLSHSNVGANIEAVDHLLNLNDNDALLGVLPFFHSFGYTACMWLPLCYNVRGVYHFNPLDAKIVGRLCQENRATILMATPTFLQMYLRRCDKEQLESLDLIVVGAEKLPEQLAREFEAKFGVLPTEGYGTTELSPVAAVNIPDHRSTDIVQRGTKLGTVGRPLPGVTAKVVDPDTGEDRGIGAEGLLLIKGPNVMQGYLDEPERTAEVLKDGWYCTGDFASIDSEGFVSITGRQSRFSKIGGEMVPHIRIEQELTRICHDCNDEEGEILLAVTAVPDDRKGEKLVVLHRPLHITPEEAIKQLSSTGLPKIWLPSRESFVEVESIPVLGTGKLDLRGIKELALERFCQAELQA</sequence>
<gene>
    <name evidence="8" type="primary">aas</name>
    <name evidence="8" type="ORF">KOR42_12880</name>
</gene>
<dbReference type="Proteomes" id="UP000317243">
    <property type="component" value="Unassembled WGS sequence"/>
</dbReference>
<organism evidence="8 9">
    <name type="scientific">Thalassoglobus neptunius</name>
    <dbReference type="NCBI Taxonomy" id="1938619"/>
    <lineage>
        <taxon>Bacteria</taxon>
        <taxon>Pseudomonadati</taxon>
        <taxon>Planctomycetota</taxon>
        <taxon>Planctomycetia</taxon>
        <taxon>Planctomycetales</taxon>
        <taxon>Planctomycetaceae</taxon>
        <taxon>Thalassoglobus</taxon>
    </lineage>
</organism>
<dbReference type="InterPro" id="IPR002123">
    <property type="entry name" value="Plipid/glycerol_acylTrfase"/>
</dbReference>
<dbReference type="OrthoDB" id="9757771at2"/>
<evidence type="ECO:0000259" key="7">
    <source>
        <dbReference type="SMART" id="SM00563"/>
    </source>
</evidence>
<dbReference type="RefSeq" id="WP_146507972.1">
    <property type="nucleotide sequence ID" value="NZ_SIHI01000001.1"/>
</dbReference>
<dbReference type="InterPro" id="IPR000873">
    <property type="entry name" value="AMP-dep_synth/lig_dom"/>
</dbReference>
<evidence type="ECO:0000256" key="3">
    <source>
        <dbReference type="ARBA" id="ARBA00022692"/>
    </source>
</evidence>
<evidence type="ECO:0000256" key="1">
    <source>
        <dbReference type="ARBA" id="ARBA00006432"/>
    </source>
</evidence>
<dbReference type="Pfam" id="PF07690">
    <property type="entry name" value="MFS_1"/>
    <property type="match status" value="1"/>
</dbReference>
<comment type="similarity">
    <text evidence="1">Belongs to the ATP-dependent AMP-binding enzyme family.</text>
</comment>
<keyword evidence="4 6" id="KW-1133">Transmembrane helix</keyword>
<dbReference type="InterPro" id="IPR011701">
    <property type="entry name" value="MFS"/>
</dbReference>
<feature type="domain" description="Phospholipid/glycerol acyltransferase" evidence="7">
    <location>
        <begin position="466"/>
        <end position="581"/>
    </location>
</feature>
<evidence type="ECO:0000256" key="2">
    <source>
        <dbReference type="ARBA" id="ARBA00022598"/>
    </source>
</evidence>
<dbReference type="Gene3D" id="1.20.1250.20">
    <property type="entry name" value="MFS general substrate transporter like domains"/>
    <property type="match status" value="1"/>
</dbReference>
<dbReference type="Gene3D" id="3.40.50.12780">
    <property type="entry name" value="N-terminal domain of ligase-like"/>
    <property type="match status" value="1"/>
</dbReference>
<dbReference type="InterPro" id="IPR042099">
    <property type="entry name" value="ANL_N_sf"/>
</dbReference>
<reference evidence="8 9" key="1">
    <citation type="submission" date="2019-02" db="EMBL/GenBank/DDBJ databases">
        <title>Deep-cultivation of Planctomycetes and their phenomic and genomic characterization uncovers novel biology.</title>
        <authorList>
            <person name="Wiegand S."/>
            <person name="Jogler M."/>
            <person name="Boedeker C."/>
            <person name="Pinto D."/>
            <person name="Vollmers J."/>
            <person name="Rivas-Marin E."/>
            <person name="Kohn T."/>
            <person name="Peeters S.H."/>
            <person name="Heuer A."/>
            <person name="Rast P."/>
            <person name="Oberbeckmann S."/>
            <person name="Bunk B."/>
            <person name="Jeske O."/>
            <person name="Meyerdierks A."/>
            <person name="Storesund J.E."/>
            <person name="Kallscheuer N."/>
            <person name="Luecker S."/>
            <person name="Lage O.M."/>
            <person name="Pohl T."/>
            <person name="Merkel B.J."/>
            <person name="Hornburger P."/>
            <person name="Mueller R.-W."/>
            <person name="Bruemmer F."/>
            <person name="Labrenz M."/>
            <person name="Spormann A.M."/>
            <person name="Op Den Camp H."/>
            <person name="Overmann J."/>
            <person name="Amann R."/>
            <person name="Jetten M.S.M."/>
            <person name="Mascher T."/>
            <person name="Medema M.H."/>
            <person name="Devos D.P."/>
            <person name="Kaster A.-K."/>
            <person name="Ovreas L."/>
            <person name="Rohde M."/>
            <person name="Galperin M.Y."/>
            <person name="Jogler C."/>
        </authorList>
    </citation>
    <scope>NUCLEOTIDE SEQUENCE [LARGE SCALE GENOMIC DNA]</scope>
    <source>
        <strain evidence="8 9">KOR42</strain>
    </source>
</reference>
<feature type="transmembrane region" description="Helical" evidence="6">
    <location>
        <begin position="58"/>
        <end position="79"/>
    </location>
</feature>
<dbReference type="PROSITE" id="PS00455">
    <property type="entry name" value="AMP_BINDING"/>
    <property type="match status" value="1"/>
</dbReference>
<dbReference type="AlphaFoldDB" id="A0A5C5X4U3"/>
<feature type="transmembrane region" description="Helical" evidence="6">
    <location>
        <begin position="280"/>
        <end position="301"/>
    </location>
</feature>
<dbReference type="InterPro" id="IPR020845">
    <property type="entry name" value="AMP-binding_CS"/>
</dbReference>
<keyword evidence="3 6" id="KW-0812">Transmembrane</keyword>
<evidence type="ECO:0000313" key="9">
    <source>
        <dbReference type="Proteomes" id="UP000317243"/>
    </source>
</evidence>
<dbReference type="GO" id="GO:0016746">
    <property type="term" value="F:acyltransferase activity"/>
    <property type="evidence" value="ECO:0007669"/>
    <property type="project" value="InterPro"/>
</dbReference>
<dbReference type="SUPFAM" id="SSF56801">
    <property type="entry name" value="Acetyl-CoA synthetase-like"/>
    <property type="match status" value="1"/>
</dbReference>
<evidence type="ECO:0000256" key="5">
    <source>
        <dbReference type="ARBA" id="ARBA00023136"/>
    </source>
</evidence>
<proteinExistence type="inferred from homology"/>
<dbReference type="SMART" id="SM00563">
    <property type="entry name" value="PlsC"/>
    <property type="match status" value="1"/>
</dbReference>
<feature type="transmembrane region" description="Helical" evidence="6">
    <location>
        <begin position="190"/>
        <end position="211"/>
    </location>
</feature>
<dbReference type="InterPro" id="IPR036259">
    <property type="entry name" value="MFS_trans_sf"/>
</dbReference>
<evidence type="ECO:0000256" key="6">
    <source>
        <dbReference type="SAM" id="Phobius"/>
    </source>
</evidence>
<dbReference type="Pfam" id="PF00501">
    <property type="entry name" value="AMP-binding"/>
    <property type="match status" value="1"/>
</dbReference>
<feature type="transmembrane region" description="Helical" evidence="6">
    <location>
        <begin position="21"/>
        <end position="38"/>
    </location>
</feature>
<keyword evidence="2" id="KW-0436">Ligase</keyword>
<dbReference type="GO" id="GO:0006631">
    <property type="term" value="P:fatty acid metabolic process"/>
    <property type="evidence" value="ECO:0007669"/>
    <property type="project" value="TreeGrafter"/>
</dbReference>
<feature type="transmembrane region" description="Helical" evidence="6">
    <location>
        <begin position="342"/>
        <end position="361"/>
    </location>
</feature>
<evidence type="ECO:0000313" key="8">
    <source>
        <dbReference type="EMBL" id="TWT57920.1"/>
    </source>
</evidence>
<protein>
    <submittedName>
        <fullName evidence="8">Bifunctional protein Aas</fullName>
    </submittedName>
</protein>
<dbReference type="SUPFAM" id="SSF103473">
    <property type="entry name" value="MFS general substrate transporter"/>
    <property type="match status" value="1"/>
</dbReference>
<dbReference type="CDD" id="cd07989">
    <property type="entry name" value="LPLAT_AGPAT-like"/>
    <property type="match status" value="1"/>
</dbReference>
<dbReference type="GO" id="GO:0031956">
    <property type="term" value="F:medium-chain fatty acid-CoA ligase activity"/>
    <property type="evidence" value="ECO:0007669"/>
    <property type="project" value="TreeGrafter"/>
</dbReference>
<feature type="transmembrane region" description="Helical" evidence="6">
    <location>
        <begin position="414"/>
        <end position="433"/>
    </location>
</feature>
<dbReference type="Gene3D" id="3.30.300.30">
    <property type="match status" value="1"/>
</dbReference>
<keyword evidence="9" id="KW-1185">Reference proteome</keyword>
<dbReference type="SUPFAM" id="SSF69593">
    <property type="entry name" value="Glycerol-3-phosphate (1)-acyltransferase"/>
    <property type="match status" value="1"/>
</dbReference>
<feature type="transmembrane region" description="Helical" evidence="6">
    <location>
        <begin position="308"/>
        <end position="330"/>
    </location>
</feature>
<dbReference type="InterPro" id="IPR045851">
    <property type="entry name" value="AMP-bd_C_sf"/>
</dbReference>
<dbReference type="Pfam" id="PF01553">
    <property type="entry name" value="Acyltransferase"/>
    <property type="match status" value="1"/>
</dbReference>
<dbReference type="EMBL" id="SIHI01000001">
    <property type="protein sequence ID" value="TWT57920.1"/>
    <property type="molecule type" value="Genomic_DNA"/>
</dbReference>